<protein>
    <recommendedName>
        <fullName evidence="3">PiggyBac transposable element-derived protein 4 C-terminal zinc-ribbon domain-containing protein</fullName>
    </recommendedName>
</protein>
<name>A0AAD9RDA2_9HYME</name>
<gene>
    <name evidence="1" type="ORF">KPH14_000903</name>
</gene>
<reference evidence="1" key="2">
    <citation type="journal article" date="2023" name="Commun. Biol.">
        <title>Intrasexual cuticular hydrocarbon dimorphism in a wasp sheds light on hydrocarbon biosynthesis genes in Hymenoptera.</title>
        <authorList>
            <person name="Moris V.C."/>
            <person name="Podsiadlowski L."/>
            <person name="Martin S."/>
            <person name="Oeyen J.P."/>
            <person name="Donath A."/>
            <person name="Petersen M."/>
            <person name="Wilbrandt J."/>
            <person name="Misof B."/>
            <person name="Liedtke D."/>
            <person name="Thamm M."/>
            <person name="Scheiner R."/>
            <person name="Schmitt T."/>
            <person name="Niehuis O."/>
        </authorList>
    </citation>
    <scope>NUCLEOTIDE SEQUENCE</scope>
    <source>
        <strain evidence="1">GBR_01_08_01A</strain>
    </source>
</reference>
<evidence type="ECO:0000313" key="2">
    <source>
        <dbReference type="Proteomes" id="UP001258017"/>
    </source>
</evidence>
<accession>A0AAD9RDA2</accession>
<evidence type="ECO:0008006" key="3">
    <source>
        <dbReference type="Google" id="ProtNLM"/>
    </source>
</evidence>
<dbReference type="Proteomes" id="UP001258017">
    <property type="component" value="Unassembled WGS sequence"/>
</dbReference>
<comment type="caution">
    <text evidence="1">The sequence shown here is derived from an EMBL/GenBank/DDBJ whole genome shotgun (WGS) entry which is preliminary data.</text>
</comment>
<keyword evidence="2" id="KW-1185">Reference proteome</keyword>
<reference evidence="1" key="1">
    <citation type="submission" date="2021-08" db="EMBL/GenBank/DDBJ databases">
        <authorList>
            <person name="Misof B."/>
            <person name="Oliver O."/>
            <person name="Podsiadlowski L."/>
            <person name="Donath A."/>
            <person name="Peters R."/>
            <person name="Mayer C."/>
            <person name="Rust J."/>
            <person name="Gunkel S."/>
            <person name="Lesny P."/>
            <person name="Martin S."/>
            <person name="Oeyen J.P."/>
            <person name="Petersen M."/>
            <person name="Panagiotis P."/>
            <person name="Wilbrandt J."/>
            <person name="Tanja T."/>
        </authorList>
    </citation>
    <scope>NUCLEOTIDE SEQUENCE</scope>
    <source>
        <strain evidence="1">GBR_01_08_01A</strain>
        <tissue evidence="1">Thorax + abdomen</tissue>
    </source>
</reference>
<proteinExistence type="predicted"/>
<dbReference type="EMBL" id="JAIFRP010004251">
    <property type="protein sequence ID" value="KAK2577586.1"/>
    <property type="molecule type" value="Genomic_DNA"/>
</dbReference>
<dbReference type="AlphaFoldDB" id="A0AAD9RDA2"/>
<organism evidence="1 2">
    <name type="scientific">Odynerus spinipes</name>
    <dbReference type="NCBI Taxonomy" id="1348599"/>
    <lineage>
        <taxon>Eukaryota</taxon>
        <taxon>Metazoa</taxon>
        <taxon>Ecdysozoa</taxon>
        <taxon>Arthropoda</taxon>
        <taxon>Hexapoda</taxon>
        <taxon>Insecta</taxon>
        <taxon>Pterygota</taxon>
        <taxon>Neoptera</taxon>
        <taxon>Endopterygota</taxon>
        <taxon>Hymenoptera</taxon>
        <taxon>Apocrita</taxon>
        <taxon>Aculeata</taxon>
        <taxon>Vespoidea</taxon>
        <taxon>Vespidae</taxon>
        <taxon>Eumeninae</taxon>
        <taxon>Odynerus</taxon>
    </lineage>
</organism>
<evidence type="ECO:0000313" key="1">
    <source>
        <dbReference type="EMBL" id="KAK2577586.1"/>
    </source>
</evidence>
<sequence length="136" mass="15558">MSSYSSPLRRALKWYRKLAFDLLLNTAVVNALHMYQSVTGTKISITMLRKQLVAALTQHSHEQTPVEAGASRRIHKLGEKEGKAHKVRKYCAECYSTNVKMLGRDIAKKNTKKVVTYCDMCKSQPHFCLQCFNKLH</sequence>